<feature type="transmembrane region" description="Helical" evidence="4">
    <location>
        <begin position="96"/>
        <end position="114"/>
    </location>
</feature>
<dbReference type="InterPro" id="IPR000014">
    <property type="entry name" value="PAS"/>
</dbReference>
<feature type="transmembrane region" description="Helical" evidence="4">
    <location>
        <begin position="70"/>
        <end position="89"/>
    </location>
</feature>
<evidence type="ECO:0000313" key="7">
    <source>
        <dbReference type="EMBL" id="MCW1924471.1"/>
    </source>
</evidence>
<sequence>MSWVTVLWSMIAASCLTLAVVHGLVWWWRRDAWANLLFALTAVATTFFAAGEMWMMHAMTPEQFATAVRWTHVPVWVLVVSLVGFVKLYMNAGRTWLAWTVCSGRTLALILNFLTGVNMNYREITALRQIPFLGEPVSGAVGIPNPWMLVGQVTSLALVVFVADAGLTVWRRGERRKALLVGGSIVCFVLAGQIHSMLVFWGIIQGPILVCVFYMGIVAAMAFELSRDVLRAARISDELRESEQRMSLAVEAANLGLWVWELARDQIWATPRCRAILGFTPEERITFPELLARVTADERVATERGVRMAMERCEPYEGEFRLADRAEGERWITAVGRVECGSAGAAIRMHGVIREITERRRSQQEAARLRQEIAHAGRVSMMGQLASALAHEINQPLGAILRNAEAAELFLKNPSPDLEEIRAILADIRMDDQRAGAVIDRMRGLLKRHALKTQALELSELVGEVVRLTRVDAAARHVKLEVEMPEGLPAVRGDRVHVQQVLLNLILNGMDALNGALPPGRCLTVRAQAREKRMVEIAVSDCGHGIPVDQLPHVFDPFFTTKEKGMGVGLPISRTIIEGHGGELWAENNDGGGATFRFTLPMAVNPAES</sequence>
<keyword evidence="8" id="KW-1185">Reference proteome</keyword>
<dbReference type="InterPro" id="IPR035965">
    <property type="entry name" value="PAS-like_dom_sf"/>
</dbReference>
<dbReference type="PROSITE" id="PS50109">
    <property type="entry name" value="HIS_KIN"/>
    <property type="match status" value="1"/>
</dbReference>
<dbReference type="InterPro" id="IPR013655">
    <property type="entry name" value="PAS_fold_3"/>
</dbReference>
<name>A0ABT3GLX5_9BACT</name>
<dbReference type="Pfam" id="PF08447">
    <property type="entry name" value="PAS_3"/>
    <property type="match status" value="1"/>
</dbReference>
<feature type="transmembrane region" description="Helical" evidence="4">
    <location>
        <begin position="179"/>
        <end position="201"/>
    </location>
</feature>
<keyword evidence="3" id="KW-0597">Phosphoprotein</keyword>
<dbReference type="PROSITE" id="PS50113">
    <property type="entry name" value="PAC"/>
    <property type="match status" value="1"/>
</dbReference>
<dbReference type="InterPro" id="IPR003594">
    <property type="entry name" value="HATPase_dom"/>
</dbReference>
<evidence type="ECO:0000256" key="4">
    <source>
        <dbReference type="SAM" id="Phobius"/>
    </source>
</evidence>
<dbReference type="SUPFAM" id="SSF55785">
    <property type="entry name" value="PYP-like sensor domain (PAS domain)"/>
    <property type="match status" value="1"/>
</dbReference>
<evidence type="ECO:0000256" key="3">
    <source>
        <dbReference type="ARBA" id="ARBA00022553"/>
    </source>
</evidence>
<dbReference type="InterPro" id="IPR036097">
    <property type="entry name" value="HisK_dim/P_sf"/>
</dbReference>
<dbReference type="Proteomes" id="UP001320876">
    <property type="component" value="Unassembled WGS sequence"/>
</dbReference>
<dbReference type="Gene3D" id="3.30.450.20">
    <property type="entry name" value="PAS domain"/>
    <property type="match status" value="1"/>
</dbReference>
<dbReference type="SUPFAM" id="SSF55874">
    <property type="entry name" value="ATPase domain of HSP90 chaperone/DNA topoisomerase II/histidine kinase"/>
    <property type="match status" value="1"/>
</dbReference>
<proteinExistence type="predicted"/>
<dbReference type="Gene3D" id="3.30.565.10">
    <property type="entry name" value="Histidine kinase-like ATPase, C-terminal domain"/>
    <property type="match status" value="1"/>
</dbReference>
<feature type="transmembrane region" description="Helical" evidence="4">
    <location>
        <begin position="32"/>
        <end position="50"/>
    </location>
</feature>
<reference evidence="7 8" key="1">
    <citation type="submission" date="2022-10" db="EMBL/GenBank/DDBJ databases">
        <title>Luteolibacter arcticus strain CCTCC AB 2014275, whole genome shotgun sequencing project.</title>
        <authorList>
            <person name="Zhao G."/>
            <person name="Shen L."/>
        </authorList>
    </citation>
    <scope>NUCLEOTIDE SEQUENCE [LARGE SCALE GENOMIC DNA]</scope>
    <source>
        <strain evidence="7 8">CCTCC AB 2014275</strain>
    </source>
</reference>
<dbReference type="SUPFAM" id="SSF47384">
    <property type="entry name" value="Homodimeric domain of signal transducing histidine kinase"/>
    <property type="match status" value="1"/>
</dbReference>
<evidence type="ECO:0000259" key="6">
    <source>
        <dbReference type="PROSITE" id="PS50113"/>
    </source>
</evidence>
<protein>
    <recommendedName>
        <fullName evidence="2">histidine kinase</fullName>
        <ecNumber evidence="2">2.7.13.3</ecNumber>
    </recommendedName>
</protein>
<keyword evidence="4" id="KW-0812">Transmembrane</keyword>
<dbReference type="PANTHER" id="PTHR43065:SF42">
    <property type="entry name" value="TWO-COMPONENT SENSOR PPRA"/>
    <property type="match status" value="1"/>
</dbReference>
<evidence type="ECO:0000313" key="8">
    <source>
        <dbReference type="Proteomes" id="UP001320876"/>
    </source>
</evidence>
<dbReference type="CDD" id="cd00130">
    <property type="entry name" value="PAS"/>
    <property type="match status" value="1"/>
</dbReference>
<dbReference type="RefSeq" id="WP_264488578.1">
    <property type="nucleotide sequence ID" value="NZ_JAPDDT010000008.1"/>
</dbReference>
<dbReference type="Pfam" id="PF02518">
    <property type="entry name" value="HATPase_c"/>
    <property type="match status" value="1"/>
</dbReference>
<dbReference type="CDD" id="cd00082">
    <property type="entry name" value="HisKA"/>
    <property type="match status" value="1"/>
</dbReference>
<dbReference type="InterPro" id="IPR036890">
    <property type="entry name" value="HATPase_C_sf"/>
</dbReference>
<feature type="transmembrane region" description="Helical" evidence="4">
    <location>
        <begin position="147"/>
        <end position="167"/>
    </location>
</feature>
<evidence type="ECO:0000259" key="5">
    <source>
        <dbReference type="PROSITE" id="PS50109"/>
    </source>
</evidence>
<dbReference type="InterPro" id="IPR000700">
    <property type="entry name" value="PAS-assoc_C"/>
</dbReference>
<dbReference type="EMBL" id="JAPDDT010000008">
    <property type="protein sequence ID" value="MCW1924471.1"/>
    <property type="molecule type" value="Genomic_DNA"/>
</dbReference>
<evidence type="ECO:0000256" key="1">
    <source>
        <dbReference type="ARBA" id="ARBA00000085"/>
    </source>
</evidence>
<keyword evidence="4" id="KW-0472">Membrane</keyword>
<feature type="domain" description="PAC" evidence="6">
    <location>
        <begin position="316"/>
        <end position="368"/>
    </location>
</feature>
<dbReference type="Gene3D" id="1.10.287.130">
    <property type="match status" value="1"/>
</dbReference>
<feature type="transmembrane region" description="Helical" evidence="4">
    <location>
        <begin position="207"/>
        <end position="225"/>
    </location>
</feature>
<dbReference type="PANTHER" id="PTHR43065">
    <property type="entry name" value="SENSOR HISTIDINE KINASE"/>
    <property type="match status" value="1"/>
</dbReference>
<feature type="domain" description="Histidine kinase" evidence="5">
    <location>
        <begin position="388"/>
        <end position="604"/>
    </location>
</feature>
<dbReference type="InterPro" id="IPR003661">
    <property type="entry name" value="HisK_dim/P_dom"/>
</dbReference>
<organism evidence="7 8">
    <name type="scientific">Luteolibacter arcticus</name>
    <dbReference type="NCBI Taxonomy" id="1581411"/>
    <lineage>
        <taxon>Bacteria</taxon>
        <taxon>Pseudomonadati</taxon>
        <taxon>Verrucomicrobiota</taxon>
        <taxon>Verrucomicrobiia</taxon>
        <taxon>Verrucomicrobiales</taxon>
        <taxon>Verrucomicrobiaceae</taxon>
        <taxon>Luteolibacter</taxon>
    </lineage>
</organism>
<gene>
    <name evidence="7" type="ORF">OKA05_18030</name>
</gene>
<accession>A0ABT3GLX5</accession>
<dbReference type="EC" id="2.7.13.3" evidence="2"/>
<dbReference type="GO" id="GO:0005524">
    <property type="term" value="F:ATP binding"/>
    <property type="evidence" value="ECO:0007669"/>
    <property type="project" value="UniProtKB-KW"/>
</dbReference>
<dbReference type="InterPro" id="IPR004358">
    <property type="entry name" value="Sig_transdc_His_kin-like_C"/>
</dbReference>
<dbReference type="InterPro" id="IPR005467">
    <property type="entry name" value="His_kinase_dom"/>
</dbReference>
<comment type="catalytic activity">
    <reaction evidence="1">
        <text>ATP + protein L-histidine = ADP + protein N-phospho-L-histidine.</text>
        <dbReference type="EC" id="2.7.13.3"/>
    </reaction>
</comment>
<dbReference type="SMART" id="SM00387">
    <property type="entry name" value="HATPase_c"/>
    <property type="match status" value="1"/>
</dbReference>
<evidence type="ECO:0000256" key="2">
    <source>
        <dbReference type="ARBA" id="ARBA00012438"/>
    </source>
</evidence>
<keyword evidence="7" id="KW-0547">Nucleotide-binding</keyword>
<keyword evidence="7" id="KW-0067">ATP-binding</keyword>
<comment type="caution">
    <text evidence="7">The sequence shown here is derived from an EMBL/GenBank/DDBJ whole genome shotgun (WGS) entry which is preliminary data.</text>
</comment>
<feature type="transmembrane region" description="Helical" evidence="4">
    <location>
        <begin position="6"/>
        <end position="25"/>
    </location>
</feature>
<dbReference type="PRINTS" id="PR00344">
    <property type="entry name" value="BCTRLSENSOR"/>
</dbReference>
<keyword evidence="4" id="KW-1133">Transmembrane helix</keyword>